<dbReference type="AlphaFoldDB" id="A0A8E2JFT9"/>
<gene>
    <name evidence="2" type="ORF">K432DRAFT_392605</name>
</gene>
<reference evidence="2 3" key="1">
    <citation type="journal article" date="2016" name="Nat. Commun.">
        <title>Ectomycorrhizal ecology is imprinted in the genome of the dominant symbiotic fungus Cenococcum geophilum.</title>
        <authorList>
            <consortium name="DOE Joint Genome Institute"/>
            <person name="Peter M."/>
            <person name="Kohler A."/>
            <person name="Ohm R.A."/>
            <person name="Kuo A."/>
            <person name="Krutzmann J."/>
            <person name="Morin E."/>
            <person name="Arend M."/>
            <person name="Barry K.W."/>
            <person name="Binder M."/>
            <person name="Choi C."/>
            <person name="Clum A."/>
            <person name="Copeland A."/>
            <person name="Grisel N."/>
            <person name="Haridas S."/>
            <person name="Kipfer T."/>
            <person name="LaButti K."/>
            <person name="Lindquist E."/>
            <person name="Lipzen A."/>
            <person name="Maire R."/>
            <person name="Meier B."/>
            <person name="Mihaltcheva S."/>
            <person name="Molinier V."/>
            <person name="Murat C."/>
            <person name="Poggeler S."/>
            <person name="Quandt C.A."/>
            <person name="Sperisen C."/>
            <person name="Tritt A."/>
            <person name="Tisserant E."/>
            <person name="Crous P.W."/>
            <person name="Henrissat B."/>
            <person name="Nehls U."/>
            <person name="Egli S."/>
            <person name="Spatafora J.W."/>
            <person name="Grigoriev I.V."/>
            <person name="Martin F.M."/>
        </authorList>
    </citation>
    <scope>NUCLEOTIDE SEQUENCE [LARGE SCALE GENOMIC DNA]</scope>
    <source>
        <strain evidence="2 3">CBS 459.81</strain>
    </source>
</reference>
<dbReference type="OrthoDB" id="8117402at2759"/>
<accession>A0A8E2JFT9</accession>
<feature type="compositionally biased region" description="Basic and acidic residues" evidence="1">
    <location>
        <begin position="1"/>
        <end position="12"/>
    </location>
</feature>
<evidence type="ECO:0000313" key="3">
    <source>
        <dbReference type="Proteomes" id="UP000250266"/>
    </source>
</evidence>
<name>A0A8E2JFT9_9PEZI</name>
<evidence type="ECO:0000313" key="2">
    <source>
        <dbReference type="EMBL" id="OCK80943.1"/>
    </source>
</evidence>
<dbReference type="Proteomes" id="UP000250266">
    <property type="component" value="Unassembled WGS sequence"/>
</dbReference>
<organism evidence="2 3">
    <name type="scientific">Lepidopterella palustris CBS 459.81</name>
    <dbReference type="NCBI Taxonomy" id="1314670"/>
    <lineage>
        <taxon>Eukaryota</taxon>
        <taxon>Fungi</taxon>
        <taxon>Dikarya</taxon>
        <taxon>Ascomycota</taxon>
        <taxon>Pezizomycotina</taxon>
        <taxon>Dothideomycetes</taxon>
        <taxon>Pleosporomycetidae</taxon>
        <taxon>Mytilinidiales</taxon>
        <taxon>Argynnaceae</taxon>
        <taxon>Lepidopterella</taxon>
    </lineage>
</organism>
<sequence>MASWGDNEHQEPQEQGEQEGEEDETSILLNVRVESGKSTPMAHSLWINQQFSFPASRLQNCVIHGQREQYSIEATHQCLCRQLLLQYITSLLPNMASNTASCWFQTLNKEQNTTGNCLFDGAKLEMHLSSSAPEFGFCFPRASFLPQRDAFDNSVFAPAQGSAWSRRPPFDADRLQVNRDGWELLYFVRPPATMSDLTVTDLINELCQTLRIDDPRKISLAAGPFHWTSDFRDDGLGVYRTYFHQDLVVNSQRMKTSKGAALLRVFESKV</sequence>
<proteinExistence type="predicted"/>
<feature type="compositionally biased region" description="Acidic residues" evidence="1">
    <location>
        <begin position="14"/>
        <end position="24"/>
    </location>
</feature>
<evidence type="ECO:0000256" key="1">
    <source>
        <dbReference type="SAM" id="MobiDB-lite"/>
    </source>
</evidence>
<protein>
    <submittedName>
        <fullName evidence="2">Uncharacterized protein</fullName>
    </submittedName>
</protein>
<dbReference type="EMBL" id="KV744939">
    <property type="protein sequence ID" value="OCK80943.1"/>
    <property type="molecule type" value="Genomic_DNA"/>
</dbReference>
<keyword evidence="3" id="KW-1185">Reference proteome</keyword>
<feature type="region of interest" description="Disordered" evidence="1">
    <location>
        <begin position="1"/>
        <end position="24"/>
    </location>
</feature>